<protein>
    <submittedName>
        <fullName evidence="1">Uncharacterized protein</fullName>
    </submittedName>
</protein>
<dbReference type="EMBL" id="CP018789">
    <property type="protein sequence ID" value="ARR00384.1"/>
    <property type="molecule type" value="Genomic_DNA"/>
</dbReference>
<sequence length="133" mass="14742">MLLSGGALEIKDIDGNVVSGVTGNYFNLFSATFTTCGQVINLPSQAVGKKGFMVVKTTCKIGFTYQGVSNGAALNRTWWAMSTSKHRYVGEIANHQYEIATLPSTMIYEEYNTSSKGWHTSSTRYKIEILIYY</sequence>
<dbReference type="AlphaFoldDB" id="A0A1X9SVP6"/>
<reference evidence="2" key="1">
    <citation type="journal article" date="2017" name="Genome Biol. Evol.">
        <title>Comparative Genomic Analysis Identifies a Campylobacter Clade Deficient in Selenium Metabolism.</title>
        <authorList>
            <person name="Miller W.G."/>
            <person name="Yee E."/>
            <person name="Lopes B.S."/>
            <person name="Chapman M.H."/>
            <person name="Huynh S."/>
            <person name="Bono J.L."/>
            <person name="Parker C.T."/>
            <person name="Strachan N.J.C."/>
            <person name="Forbes K.J."/>
        </authorList>
    </citation>
    <scope>NUCLEOTIDE SEQUENCE [LARGE SCALE GENOMIC DNA]</scope>
    <source>
        <strain evidence="2">RM6137</strain>
    </source>
</reference>
<proteinExistence type="predicted"/>
<dbReference type="Proteomes" id="UP000194260">
    <property type="component" value="Chromosome"/>
</dbReference>
<evidence type="ECO:0000313" key="1">
    <source>
        <dbReference type="EMBL" id="ARR00384.1"/>
    </source>
</evidence>
<name>A0A1X9SVP6_9BACT</name>
<organism evidence="1 2">
    <name type="scientific">Campylobacter porcelli</name>
    <dbReference type="NCBI Taxonomy" id="1660073"/>
    <lineage>
        <taxon>Bacteria</taxon>
        <taxon>Pseudomonadati</taxon>
        <taxon>Campylobacterota</taxon>
        <taxon>Epsilonproteobacteria</taxon>
        <taxon>Campylobacterales</taxon>
        <taxon>Campylobacteraceae</taxon>
        <taxon>Campylobacter</taxon>
    </lineage>
</organism>
<evidence type="ECO:0000313" key="2">
    <source>
        <dbReference type="Proteomes" id="UP000194260"/>
    </source>
</evidence>
<gene>
    <name evidence="1" type="ORF">CSUIS_0557</name>
</gene>
<accession>A0A1X9SVP6</accession>
<dbReference type="RefSeq" id="WP_086297028.1">
    <property type="nucleotide sequence ID" value="NZ_CP018789.1"/>
</dbReference>
<dbReference type="STRING" id="1660073.CSUIS_0557"/>
<dbReference type="KEGG" id="camy:CSUIS_0557"/>